<dbReference type="GO" id="GO:0008270">
    <property type="term" value="F:zinc ion binding"/>
    <property type="evidence" value="ECO:0007669"/>
    <property type="project" value="UniProtKB-KW"/>
</dbReference>
<dbReference type="Gene3D" id="3.30.160.60">
    <property type="entry name" value="Classic Zinc Finger"/>
    <property type="match status" value="2"/>
</dbReference>
<dbReference type="PROSITE" id="PS00354">
    <property type="entry name" value="HMGI_Y"/>
    <property type="match status" value="1"/>
</dbReference>
<feature type="compositionally biased region" description="Polar residues" evidence="10">
    <location>
        <begin position="763"/>
        <end position="772"/>
    </location>
</feature>
<dbReference type="Proteomes" id="UP001549921">
    <property type="component" value="Unassembled WGS sequence"/>
</dbReference>
<evidence type="ECO:0000256" key="10">
    <source>
        <dbReference type="SAM" id="MobiDB-lite"/>
    </source>
</evidence>
<feature type="compositionally biased region" description="Basic and acidic residues" evidence="10">
    <location>
        <begin position="2147"/>
        <end position="2165"/>
    </location>
</feature>
<feature type="compositionally biased region" description="Basic and acidic residues" evidence="10">
    <location>
        <begin position="1463"/>
        <end position="1474"/>
    </location>
</feature>
<feature type="compositionally biased region" description="Polar residues" evidence="10">
    <location>
        <begin position="821"/>
        <end position="836"/>
    </location>
</feature>
<feature type="compositionally biased region" description="Polar residues" evidence="10">
    <location>
        <begin position="706"/>
        <end position="716"/>
    </location>
</feature>
<evidence type="ECO:0000256" key="1">
    <source>
        <dbReference type="ARBA" id="ARBA00004123"/>
    </source>
</evidence>
<feature type="region of interest" description="Disordered" evidence="10">
    <location>
        <begin position="2086"/>
        <end position="2345"/>
    </location>
</feature>
<dbReference type="InterPro" id="IPR036236">
    <property type="entry name" value="Znf_C2H2_sf"/>
</dbReference>
<feature type="region of interest" description="Disordered" evidence="10">
    <location>
        <begin position="756"/>
        <end position="797"/>
    </location>
</feature>
<evidence type="ECO:0000256" key="8">
    <source>
        <dbReference type="ARBA" id="ARBA00023242"/>
    </source>
</evidence>
<evidence type="ECO:0000256" key="4">
    <source>
        <dbReference type="ARBA" id="ARBA00022771"/>
    </source>
</evidence>
<feature type="domain" description="C2H2-type" evidence="11">
    <location>
        <begin position="1777"/>
        <end position="1804"/>
    </location>
</feature>
<feature type="compositionally biased region" description="Basic and acidic residues" evidence="10">
    <location>
        <begin position="2197"/>
        <end position="2206"/>
    </location>
</feature>
<feature type="region of interest" description="Disordered" evidence="10">
    <location>
        <begin position="1413"/>
        <end position="1493"/>
    </location>
</feature>
<feature type="compositionally biased region" description="Basic and acidic residues" evidence="10">
    <location>
        <begin position="1530"/>
        <end position="1557"/>
    </location>
</feature>
<feature type="compositionally biased region" description="Basic and acidic residues" evidence="10">
    <location>
        <begin position="1936"/>
        <end position="1950"/>
    </location>
</feature>
<keyword evidence="7" id="KW-0804">Transcription</keyword>
<evidence type="ECO:0000256" key="2">
    <source>
        <dbReference type="ARBA" id="ARBA00022723"/>
    </source>
</evidence>
<feature type="compositionally biased region" description="Polar residues" evidence="10">
    <location>
        <begin position="321"/>
        <end position="330"/>
    </location>
</feature>
<feature type="domain" description="C2H2-type" evidence="11">
    <location>
        <begin position="1732"/>
        <end position="1759"/>
    </location>
</feature>
<comment type="caution">
    <text evidence="12">The sequence shown here is derived from an EMBL/GenBank/DDBJ whole genome shotgun (WGS) entry which is preliminary data.</text>
</comment>
<evidence type="ECO:0000313" key="12">
    <source>
        <dbReference type="EMBL" id="KAL0833050.1"/>
    </source>
</evidence>
<feature type="region of interest" description="Disordered" evidence="10">
    <location>
        <begin position="1695"/>
        <end position="1728"/>
    </location>
</feature>
<feature type="compositionally biased region" description="Polar residues" evidence="10">
    <location>
        <begin position="783"/>
        <end position="796"/>
    </location>
</feature>
<dbReference type="PROSITE" id="PS00028">
    <property type="entry name" value="ZINC_FINGER_C2H2_1"/>
    <property type="match status" value="4"/>
</dbReference>
<feature type="compositionally biased region" description="Polar residues" evidence="10">
    <location>
        <begin position="14"/>
        <end position="25"/>
    </location>
</feature>
<comment type="subcellular location">
    <subcellularLocation>
        <location evidence="1">Nucleus</location>
    </subcellularLocation>
</comment>
<feature type="domain" description="C2H2-type" evidence="11">
    <location>
        <begin position="1629"/>
        <end position="1656"/>
    </location>
</feature>
<evidence type="ECO:0000256" key="7">
    <source>
        <dbReference type="ARBA" id="ARBA00023163"/>
    </source>
</evidence>
<feature type="region of interest" description="Disordered" evidence="10">
    <location>
        <begin position="361"/>
        <end position="384"/>
    </location>
</feature>
<feature type="compositionally biased region" description="Basic and acidic residues" evidence="10">
    <location>
        <begin position="620"/>
        <end position="634"/>
    </location>
</feature>
<evidence type="ECO:0000256" key="9">
    <source>
        <dbReference type="PROSITE-ProRule" id="PRU00042"/>
    </source>
</evidence>
<evidence type="ECO:0000256" key="3">
    <source>
        <dbReference type="ARBA" id="ARBA00022737"/>
    </source>
</evidence>
<feature type="region of interest" description="Disordered" evidence="10">
    <location>
        <begin position="1"/>
        <end position="31"/>
    </location>
</feature>
<feature type="compositionally biased region" description="Basic and acidic residues" evidence="10">
    <location>
        <begin position="301"/>
        <end position="313"/>
    </location>
</feature>
<dbReference type="SMART" id="SM00355">
    <property type="entry name" value="ZnF_C2H2"/>
    <property type="match status" value="7"/>
</dbReference>
<keyword evidence="4 9" id="KW-0863">Zinc-finger</keyword>
<feature type="region of interest" description="Disordered" evidence="10">
    <location>
        <begin position="407"/>
        <end position="498"/>
    </location>
</feature>
<dbReference type="Pfam" id="PF00096">
    <property type="entry name" value="zf-C2H2"/>
    <property type="match status" value="1"/>
</dbReference>
<feature type="compositionally biased region" description="Acidic residues" evidence="10">
    <location>
        <begin position="1475"/>
        <end position="1484"/>
    </location>
</feature>
<dbReference type="PROSITE" id="PS50157">
    <property type="entry name" value="ZINC_FINGER_C2H2_2"/>
    <property type="match status" value="4"/>
</dbReference>
<protein>
    <recommendedName>
        <fullName evidence="11">C2H2-type domain-containing protein</fullName>
    </recommendedName>
</protein>
<feature type="compositionally biased region" description="Basic residues" evidence="10">
    <location>
        <begin position="2171"/>
        <end position="2187"/>
    </location>
</feature>
<evidence type="ECO:0000313" key="13">
    <source>
        <dbReference type="Proteomes" id="UP001549921"/>
    </source>
</evidence>
<keyword evidence="6" id="KW-0805">Transcription regulation</keyword>
<feature type="compositionally biased region" description="Basic and acidic residues" evidence="10">
    <location>
        <begin position="837"/>
        <end position="848"/>
    </location>
</feature>
<keyword evidence="8" id="KW-0539">Nucleus</keyword>
<feature type="compositionally biased region" description="Basic and acidic residues" evidence="10">
    <location>
        <begin position="694"/>
        <end position="703"/>
    </location>
</feature>
<feature type="region of interest" description="Disordered" evidence="10">
    <location>
        <begin position="1848"/>
        <end position="1871"/>
    </location>
</feature>
<feature type="compositionally biased region" description="Basic and acidic residues" evidence="10">
    <location>
        <begin position="1564"/>
        <end position="1615"/>
    </location>
</feature>
<dbReference type="InterPro" id="IPR000637">
    <property type="entry name" value="HMGI/Y_DNA-bd_CS"/>
</dbReference>
<feature type="region of interest" description="Disordered" evidence="10">
    <location>
        <begin position="1520"/>
        <end position="1616"/>
    </location>
</feature>
<reference evidence="12 13" key="1">
    <citation type="submission" date="2024-06" db="EMBL/GenBank/DDBJ databases">
        <title>A chromosome-level genome assembly of beet webworm, Loxostege sticticalis.</title>
        <authorList>
            <person name="Zhang Y."/>
        </authorList>
    </citation>
    <scope>NUCLEOTIDE SEQUENCE [LARGE SCALE GENOMIC DNA]</scope>
    <source>
        <strain evidence="12">AQ028</strain>
        <tissue evidence="12">Male pupae</tissue>
    </source>
</reference>
<evidence type="ECO:0000256" key="6">
    <source>
        <dbReference type="ARBA" id="ARBA00023015"/>
    </source>
</evidence>
<feature type="compositionally biased region" description="Polar residues" evidence="10">
    <location>
        <begin position="1422"/>
        <end position="1432"/>
    </location>
</feature>
<dbReference type="PANTHER" id="PTHR45988">
    <property type="entry name" value="C2H2 TYPE ZINC FINGER TRANSCRIPTION FACTOR FAMILY-RELATED"/>
    <property type="match status" value="1"/>
</dbReference>
<feature type="compositionally biased region" description="Basic and acidic residues" evidence="10">
    <location>
        <begin position="1973"/>
        <end position="1998"/>
    </location>
</feature>
<feature type="compositionally biased region" description="Basic and acidic residues" evidence="10">
    <location>
        <begin position="2290"/>
        <end position="2312"/>
    </location>
</feature>
<feature type="region of interest" description="Disordered" evidence="10">
    <location>
        <begin position="620"/>
        <end position="739"/>
    </location>
</feature>
<dbReference type="Pfam" id="PF13912">
    <property type="entry name" value="zf-C2H2_6"/>
    <property type="match status" value="1"/>
</dbReference>
<proteinExistence type="predicted"/>
<dbReference type="InterPro" id="IPR013087">
    <property type="entry name" value="Znf_C2H2_type"/>
</dbReference>
<keyword evidence="3" id="KW-0677">Repeat</keyword>
<keyword evidence="5" id="KW-0862">Zinc</keyword>
<dbReference type="EMBL" id="JBEDNZ010000010">
    <property type="protein sequence ID" value="KAL0833050.1"/>
    <property type="molecule type" value="Genomic_DNA"/>
</dbReference>
<feature type="compositionally biased region" description="Basic and acidic residues" evidence="10">
    <location>
        <begin position="889"/>
        <end position="908"/>
    </location>
</feature>
<feature type="region of interest" description="Disordered" evidence="10">
    <location>
        <begin position="1322"/>
        <end position="1395"/>
    </location>
</feature>
<dbReference type="SUPFAM" id="SSF57667">
    <property type="entry name" value="beta-beta-alpha zinc fingers"/>
    <property type="match status" value="2"/>
</dbReference>
<sequence length="2345" mass="262925">MDRLTQLRGEAGSSRDSTLDTSSPPSEAFMTANESSSKYFSLSEVDSTFDISPIKDVSLAAANIESEKPITESDQLISNLSPIGKKDFMDGYKIGKQIEAANILSGGVDIFDDNDNSYDGDELVIDDNAEIDDKSNPDLKLADPSEASLVEADAVPSKDTEVILQIDGKNVDAIDIGNGLYLYRKEGQEELAAVQIIDDDQHQPSFKFLKVRENAEGNLEVYEEIQIEVPNEVPVKEEKVVNKNVSHVPIKDINKVISDSTSNKVAERKNKAQSLKPPAVTAVKEPEKDINKEVQVQSKSEASKKNKFSDSRKSPVIGSFTPMTFHSTPNKEGIPLTKTMVDQQLHPSRHSDNIKKTIEVHTDSAKQRTTESPSKIKDTTNDDKNNIVSADKDISDCKSSILELGLENKDSTKNDVEAENKKEEIAVEEGKLIIDEIVNDTEEKGETDANKQLNSAEKSEVKSPELNKSSDEKSLETPVTEKDTKKSTETPKEVNPMNVVEEVTVPAVETKLSEVIGERKTLPVEETIVSKEEGIEKVDKIVDMDHKKLEIKSTETTKRDAEINQIDNKADNNLKKVVCNEIVVENQSSDEVDNKVCADNIEKKIDQNIKNSIDVIKIQDSTKKAEDKKEELKVTADNASQKSKPQIEEKNETVSPSIETGETVTKHSKVEPIEQKINNQDKIEQQNVTSIKKVVNEKIEDKPAQPQKQNDNTQVAKESKDVSLPKSNLPVSREASKCEPKVQSIVIGNERKEIKLQDIKPVPTQNIPQSKSDAADKKPLPKNVSTTDSKPINNNHAAVPFGKWTEVNRQAFLNKIKESKVPTNSSNGKQIKNSNDLNRRDVLKKIDSQRQSASIASAKAQEMKTESQRQSDINTAKTQDFGSATRMGVKKEAALAKKPQAPEESKLAVKTEAPIVKNNSAPAKNTKQETVVKPQIETVTSSAADVKKEAKQRKEINNQDLIDKTIEEIINRPIPMPAKTPQEVQAQRCYDEIEMKMNELHGKPFIERPIHELPPAQKVAPKTYPKSEYIKPTVSKPSKIPNLLPFNKGQNKDVKENTTELDSEEEVIEHEPITGDMDLDIKKAAKLLGAEKSPVEETITLTSADSKKETIITEKDFDKFVRRNSISYENCLTVNFDGKEPHNVVQSVVQKDIGLKTYSKNSQNKESSQHDVKLLSPRKRELFVPNSQPKTAQNTKFGNTIIEDDGKNYQTKVKMAYQTAMTAKRQMERPITIIEDKPVKVVYMDTNTEFISNQLNVQGKELSPAKKPLPSVVSITTDSQDSDNTLDSIEEEKLIDDTKIKTKHQRKQVLTPVETPELELIEPDDLGIEVSPKKKRKTEEKPEKNTKTLVPKKSYLLGRGNTLEDSPSKSFDFSKTSQRETLSQESSRVSHQNTASAIDSLVKAAELLETQSGNVPSKAPDTPTSDSQQNTPVKRGRGRPRKYPLPEGAPDKTKVPSPKKKPRLIDAKVVKSKDTDEDSSSDDDTMIKENWTMGKINENIVCPICKKLFRSENVVFKHVKHCTGPSPSRSDSENKSPRRYRESQESESRSYESKSDDMEIEESEPSHKDETPKKRKSKDSQQKKVEKDDIIVIEDTPLKAKPEKRDEAKPTEVKKTVNKNKMPEKVSSLVCEFCGKTFRQLSYLVSHKLQHSKEDVKKHDNEPSKTNKSVFSCEVCKKEFRLLHHLVNHRLIHNPSNVSGKISRKSSSEQNDNKVSKEQNTLKPNEDASAGFRCEPCDKSFRKLHHLVEHRETHDGINRQKNTPAVQTNAEKLPPPPQCEICKKTFRKLHHLIEHKEQHLETSSEKSDDKSIKSALSTKDIIHECSLCYMVFPNEHSLNKHTINCERKKRQSASKQLKQTEENETDDGDTETVKMDENKEVNVDDDVTIVTDEVVVKEKPEQEVAKEVVEEKIENKMEIEEEAVKETSPPVVLSESLKHKNDTEKKEANKPIEPIKPNPPTTEVAPDLPVKVKKSDDKPLKPKVHEAPRKKTPSKDKVTPTVTKRHKPNVTLPVVEPKEPKPAESSDDDEARYMLNPDYKFEDNEAKLFMKVRANKRSSLQIERPNSKDLVTRRISLQHPLKVPRLKAKAIQNKVAPSNPTTSTKTVIKAPKPEPVPSTDSDDSDVKYSFPKTVPEKLPKSNLPETSTKEPAKKPQRKSLAEKRKSLSSIAKRKSLGKAVGAKHKVKPSPAKQVRKRTTEVEHRCDCGQLFSSAALLSRHTTLAHTPPRIRRRRSPPPELTTKTIIKPAPRKSSLPTTKPRPSADSRKSSVKSDTSIPKSTQPTKRKSSVKAEPKTPNETRKSPKSSEKTDVKSAPTNPKLRRYAAHKGVPVPEKMRKLMEKSKK</sequence>
<feature type="domain" description="C2H2-type" evidence="11">
    <location>
        <begin position="1671"/>
        <end position="1698"/>
    </location>
</feature>
<organism evidence="12 13">
    <name type="scientific">Loxostege sticticalis</name>
    <name type="common">Beet webworm moth</name>
    <dbReference type="NCBI Taxonomy" id="481309"/>
    <lineage>
        <taxon>Eukaryota</taxon>
        <taxon>Metazoa</taxon>
        <taxon>Ecdysozoa</taxon>
        <taxon>Arthropoda</taxon>
        <taxon>Hexapoda</taxon>
        <taxon>Insecta</taxon>
        <taxon>Pterygota</taxon>
        <taxon>Neoptera</taxon>
        <taxon>Endopterygota</taxon>
        <taxon>Lepidoptera</taxon>
        <taxon>Glossata</taxon>
        <taxon>Ditrysia</taxon>
        <taxon>Pyraloidea</taxon>
        <taxon>Crambidae</taxon>
        <taxon>Pyraustinae</taxon>
        <taxon>Loxostege</taxon>
    </lineage>
</organism>
<feature type="compositionally biased region" description="Basic and acidic residues" evidence="10">
    <location>
        <begin position="457"/>
        <end position="492"/>
    </location>
</feature>
<feature type="compositionally biased region" description="Polar residues" evidence="10">
    <location>
        <begin position="1363"/>
        <end position="1395"/>
    </location>
</feature>
<dbReference type="EMBL" id="JBEDNZ010000010">
    <property type="protein sequence ID" value="KAL0833051.1"/>
    <property type="molecule type" value="Genomic_DNA"/>
</dbReference>
<feature type="compositionally biased region" description="Basic and acidic residues" evidence="10">
    <location>
        <begin position="664"/>
        <end position="684"/>
    </location>
</feature>
<feature type="region of interest" description="Disordered" evidence="10">
    <location>
        <begin position="261"/>
        <end position="334"/>
    </location>
</feature>
<feature type="region of interest" description="Disordered" evidence="10">
    <location>
        <begin position="816"/>
        <end position="908"/>
    </location>
</feature>
<dbReference type="GO" id="GO:0005634">
    <property type="term" value="C:nucleus"/>
    <property type="evidence" value="ECO:0007669"/>
    <property type="project" value="UniProtKB-SubCell"/>
</dbReference>
<evidence type="ECO:0000256" key="5">
    <source>
        <dbReference type="ARBA" id="ARBA00022833"/>
    </source>
</evidence>
<name>A0ABD0T8U5_LOXSC</name>
<evidence type="ECO:0000259" key="11">
    <source>
        <dbReference type="PROSITE" id="PS50157"/>
    </source>
</evidence>
<accession>A0ABD0T8U5</accession>
<feature type="compositionally biased region" description="Polar residues" evidence="10">
    <location>
        <begin position="2095"/>
        <end position="2106"/>
    </location>
</feature>
<keyword evidence="2" id="KW-0479">Metal-binding</keyword>
<feature type="compositionally biased region" description="Polar residues" evidence="10">
    <location>
        <begin position="870"/>
        <end position="882"/>
    </location>
</feature>
<feature type="compositionally biased region" description="Basic and acidic residues" evidence="10">
    <location>
        <begin position="407"/>
        <end position="434"/>
    </location>
</feature>
<feature type="compositionally biased region" description="Basic and acidic residues" evidence="10">
    <location>
        <begin position="2334"/>
        <end position="2345"/>
    </location>
</feature>
<feature type="compositionally biased region" description="Polar residues" evidence="10">
    <location>
        <begin position="2272"/>
        <end position="2283"/>
    </location>
</feature>
<feature type="compositionally biased region" description="Basic and acidic residues" evidence="10">
    <location>
        <begin position="1337"/>
        <end position="1346"/>
    </location>
</feature>
<feature type="compositionally biased region" description="Polar residues" evidence="10">
    <location>
        <begin position="653"/>
        <end position="663"/>
    </location>
</feature>
<feature type="region of interest" description="Disordered" evidence="10">
    <location>
        <begin position="1924"/>
        <end position="2032"/>
    </location>
</feature>
<dbReference type="InterPro" id="IPR044653">
    <property type="entry name" value="AZF1/2/3-like"/>
</dbReference>
<gene>
    <name evidence="12" type="ORF">ABMA28_001164</name>
</gene>
<dbReference type="PANTHER" id="PTHR45988:SF18">
    <property type="entry name" value="C2H2-TYPE ZINC FINGER FAMILY PROTEIN"/>
    <property type="match status" value="1"/>
</dbReference>